<evidence type="ECO:0000313" key="3">
    <source>
        <dbReference type="Proteomes" id="UP001066276"/>
    </source>
</evidence>
<dbReference type="Proteomes" id="UP001066276">
    <property type="component" value="Chromosome 8"/>
</dbReference>
<feature type="region of interest" description="Disordered" evidence="1">
    <location>
        <begin position="1"/>
        <end position="80"/>
    </location>
</feature>
<feature type="region of interest" description="Disordered" evidence="1">
    <location>
        <begin position="130"/>
        <end position="192"/>
    </location>
</feature>
<name>A0AAV7NPK6_PLEWA</name>
<gene>
    <name evidence="2" type="ORF">NDU88_006200</name>
</gene>
<dbReference type="EMBL" id="JANPWB010000012">
    <property type="protein sequence ID" value="KAJ1118005.1"/>
    <property type="molecule type" value="Genomic_DNA"/>
</dbReference>
<keyword evidence="3" id="KW-1185">Reference proteome</keyword>
<evidence type="ECO:0000313" key="2">
    <source>
        <dbReference type="EMBL" id="KAJ1118005.1"/>
    </source>
</evidence>
<feature type="compositionally biased region" description="Basic and acidic residues" evidence="1">
    <location>
        <begin position="1"/>
        <end position="13"/>
    </location>
</feature>
<comment type="caution">
    <text evidence="2">The sequence shown here is derived from an EMBL/GenBank/DDBJ whole genome shotgun (WGS) entry which is preliminary data.</text>
</comment>
<sequence>MGHCSKEAREYGSRRSTARSRSPKVTAGGGVKGPGRVLRQRKLHSRLSLVVAESGAEKPRCGLRGQGATEADTKGEASVSGTTELGIVVSGCTHGGTEDAGEPASAAAMAEEAPVEPTVRDRAAQDKAMSREKRWGASGSACPSHPNWPDGGGVAPVLDCGHTLCPAHSIDHRRKGTPSRRTPGGRHPENRD</sequence>
<organism evidence="2 3">
    <name type="scientific">Pleurodeles waltl</name>
    <name type="common">Iberian ribbed newt</name>
    <dbReference type="NCBI Taxonomy" id="8319"/>
    <lineage>
        <taxon>Eukaryota</taxon>
        <taxon>Metazoa</taxon>
        <taxon>Chordata</taxon>
        <taxon>Craniata</taxon>
        <taxon>Vertebrata</taxon>
        <taxon>Euteleostomi</taxon>
        <taxon>Amphibia</taxon>
        <taxon>Batrachia</taxon>
        <taxon>Caudata</taxon>
        <taxon>Salamandroidea</taxon>
        <taxon>Salamandridae</taxon>
        <taxon>Pleurodelinae</taxon>
        <taxon>Pleurodeles</taxon>
    </lineage>
</organism>
<dbReference type="AlphaFoldDB" id="A0AAV7NPK6"/>
<protein>
    <submittedName>
        <fullName evidence="2">Uncharacterized protein</fullName>
    </submittedName>
</protein>
<evidence type="ECO:0000256" key="1">
    <source>
        <dbReference type="SAM" id="MobiDB-lite"/>
    </source>
</evidence>
<proteinExistence type="predicted"/>
<reference evidence="2" key="1">
    <citation type="journal article" date="2022" name="bioRxiv">
        <title>Sequencing and chromosome-scale assembly of the giantPleurodeles waltlgenome.</title>
        <authorList>
            <person name="Brown T."/>
            <person name="Elewa A."/>
            <person name="Iarovenko S."/>
            <person name="Subramanian E."/>
            <person name="Araus A.J."/>
            <person name="Petzold A."/>
            <person name="Susuki M."/>
            <person name="Suzuki K.-i.T."/>
            <person name="Hayashi T."/>
            <person name="Toyoda A."/>
            <person name="Oliveira C."/>
            <person name="Osipova E."/>
            <person name="Leigh N.D."/>
            <person name="Simon A."/>
            <person name="Yun M.H."/>
        </authorList>
    </citation>
    <scope>NUCLEOTIDE SEQUENCE</scope>
    <source>
        <strain evidence="2">20211129_DDA</strain>
        <tissue evidence="2">Liver</tissue>
    </source>
</reference>
<accession>A0AAV7NPK6</accession>